<protein>
    <recommendedName>
        <fullName evidence="6">PX domain-containing protein</fullName>
    </recommendedName>
</protein>
<name>A0AAP0RKN9_LIQFO</name>
<evidence type="ECO:0000259" key="6">
    <source>
        <dbReference type="PROSITE" id="PS50195"/>
    </source>
</evidence>
<feature type="compositionally biased region" description="Polar residues" evidence="5">
    <location>
        <begin position="40"/>
        <end position="49"/>
    </location>
</feature>
<evidence type="ECO:0000256" key="5">
    <source>
        <dbReference type="SAM" id="MobiDB-lite"/>
    </source>
</evidence>
<dbReference type="Pfam" id="PF00787">
    <property type="entry name" value="PX"/>
    <property type="match status" value="1"/>
</dbReference>
<dbReference type="GO" id="GO:0008270">
    <property type="term" value="F:zinc ion binding"/>
    <property type="evidence" value="ECO:0007669"/>
    <property type="project" value="UniProtKB-KW"/>
</dbReference>
<feature type="region of interest" description="Disordered" evidence="5">
    <location>
        <begin position="191"/>
        <end position="212"/>
    </location>
</feature>
<feature type="region of interest" description="Disordered" evidence="5">
    <location>
        <begin position="1"/>
        <end position="50"/>
    </location>
</feature>
<evidence type="ECO:0000256" key="2">
    <source>
        <dbReference type="ARBA" id="ARBA00022737"/>
    </source>
</evidence>
<dbReference type="SMART" id="SM01175">
    <property type="entry name" value="DUF4206"/>
    <property type="match status" value="1"/>
</dbReference>
<feature type="compositionally biased region" description="Polar residues" evidence="5">
    <location>
        <begin position="1"/>
        <end position="14"/>
    </location>
</feature>
<organism evidence="7 8">
    <name type="scientific">Liquidambar formosana</name>
    <name type="common">Formosan gum</name>
    <dbReference type="NCBI Taxonomy" id="63359"/>
    <lineage>
        <taxon>Eukaryota</taxon>
        <taxon>Viridiplantae</taxon>
        <taxon>Streptophyta</taxon>
        <taxon>Embryophyta</taxon>
        <taxon>Tracheophyta</taxon>
        <taxon>Spermatophyta</taxon>
        <taxon>Magnoliopsida</taxon>
        <taxon>eudicotyledons</taxon>
        <taxon>Gunneridae</taxon>
        <taxon>Pentapetalae</taxon>
        <taxon>Saxifragales</taxon>
        <taxon>Altingiaceae</taxon>
        <taxon>Liquidambar</taxon>
    </lineage>
</organism>
<keyword evidence="3" id="KW-0863">Zinc-finger</keyword>
<dbReference type="GO" id="GO:0016020">
    <property type="term" value="C:membrane"/>
    <property type="evidence" value="ECO:0007669"/>
    <property type="project" value="UniProtKB-ARBA"/>
</dbReference>
<dbReference type="Proteomes" id="UP001415857">
    <property type="component" value="Unassembled WGS sequence"/>
</dbReference>
<comment type="caution">
    <text evidence="7">The sequence shown here is derived from an EMBL/GenBank/DDBJ whole genome shotgun (WGS) entry which is preliminary data.</text>
</comment>
<keyword evidence="2" id="KW-0677">Repeat</keyword>
<dbReference type="CDD" id="cd06093">
    <property type="entry name" value="PX_domain"/>
    <property type="match status" value="1"/>
</dbReference>
<dbReference type="PROSITE" id="PS50195">
    <property type="entry name" value="PX"/>
    <property type="match status" value="1"/>
</dbReference>
<evidence type="ECO:0000313" key="7">
    <source>
        <dbReference type="EMBL" id="KAK9278923.1"/>
    </source>
</evidence>
<dbReference type="PANTHER" id="PTHR12326">
    <property type="entry name" value="PLECKSTRIN HOMOLOGY DOMAIN CONTAINING PROTEIN"/>
    <property type="match status" value="1"/>
</dbReference>
<dbReference type="Pfam" id="PF13901">
    <property type="entry name" value="RH_dom"/>
    <property type="match status" value="1"/>
</dbReference>
<dbReference type="Gene3D" id="3.30.1520.10">
    <property type="entry name" value="Phox-like domain"/>
    <property type="match status" value="1"/>
</dbReference>
<dbReference type="SMART" id="SM00312">
    <property type="entry name" value="PX"/>
    <property type="match status" value="1"/>
</dbReference>
<evidence type="ECO:0000256" key="1">
    <source>
        <dbReference type="ARBA" id="ARBA00022723"/>
    </source>
</evidence>
<proteinExistence type="predicted"/>
<dbReference type="GO" id="GO:0035091">
    <property type="term" value="F:phosphatidylinositol binding"/>
    <property type="evidence" value="ECO:0007669"/>
    <property type="project" value="InterPro"/>
</dbReference>
<sequence length="1157" mass="127812">MSNGEGTRENSPQVVSPDPLDEFTPWQEQKLDGDGGDASPASSRYSSCGESEFDRYCSANSVMGTPSMRSSFGTFNECIESEFGSLRSLGLGEDAVLENFSLGGGFDRNYETQKLSSLDSLDFLGHRRIEFREVKSDEEPGMKNGYKLDSNEESSALREATQGVSSDMMSLKVESESELLRVVDLKTDLDEGVDGGDKERTAWRGDGQAGGILSPAQNATIQVTTDADTIEGNSFSDRVDNGSHFLSWAEEGSPSLLFNEEGESWSQGLNSQSDSLFDGREMGRLSEEEGTSSRYEHSEDEDSMFDYGTDNEHKIDPHSKRNMQYHRKEKTVCGNPLLMNSDVAFGSEDWNDFEQETGESTLASVMFNKFEEQQQMDLESERLVPNSSSATVGEFQGIGGSDRGEDGGDIHIASDQVQGANELTEYIESCSVTQIGVSNFGEQERGEDVRDILVASSQVRSADESAEGQSCSVKNIFETEQDPQNPKDPLRMGLNAMDGGMERERQYIISEKVIGLDDNQILDGQELGKSKLDLDPLSDITIIQHCSSSTEVPEAEKAKFLDDQKPNSLQSMFENDTTEILNDSPVSVEFFKDHPTSIKMENLDLNESYADVVHEMEEILLDSGESPGTSLTQGSRIFQSHISLPLRDGGSTASTSGSDDAHSVIQHPPRIDGVEVVGAKQKKGDVSLGERLVGVKEYTVYRIRVWSGKDQWEVERRYRDFFTLYRRLKTLFSDQGWILPSPWSCVERESRKIFGNVSPDVIAERSALIQECLRSILHSRFSSSPPSALVLFLSPENALPGSPASNTLLPQFTSLTRGAETEVSPLGKTISLLVEIRPYKSTKQLLEAQHYTCAGCHRHFDGGKTLMQDFVQTIGWGKPRLCEYTGQLFCSSCHTNDTAVLPARVLHHWDFTQYPVSQMAKSYLDSIHDQPMLCVSAVNPFLFSKVPALLHVMNVRKKIGSMLSYVHCPFHRSINKGLGSRRYLLESNDFFALRDLIDLSKGAFAALPVMIETVLRKILDHITERCLICCDVGVPCGARQACNDPSSLIFPFQESEAERCGSCKSVFHKPCFRKLTNCPCGAHLRVDEAVETSKRVGRWVGGGEEEGALDLLGRKLSSGLPVGFFSGLFSKARQEKIGGHKDGDTVILMGSLPSTSL</sequence>
<dbReference type="InterPro" id="IPR001683">
    <property type="entry name" value="PX_dom"/>
</dbReference>
<dbReference type="EMBL" id="JBBPBK010000009">
    <property type="protein sequence ID" value="KAK9278923.1"/>
    <property type="molecule type" value="Genomic_DNA"/>
</dbReference>
<dbReference type="InterPro" id="IPR036871">
    <property type="entry name" value="PX_dom_sf"/>
</dbReference>
<feature type="compositionally biased region" description="Basic and acidic residues" evidence="5">
    <location>
        <begin position="191"/>
        <end position="203"/>
    </location>
</feature>
<feature type="domain" description="PX" evidence="6">
    <location>
        <begin position="679"/>
        <end position="799"/>
    </location>
</feature>
<dbReference type="InterPro" id="IPR051366">
    <property type="entry name" value="DEF8"/>
</dbReference>
<accession>A0AAP0RKN9</accession>
<evidence type="ECO:0000313" key="8">
    <source>
        <dbReference type="Proteomes" id="UP001415857"/>
    </source>
</evidence>
<dbReference type="InterPro" id="IPR025258">
    <property type="entry name" value="RH_dom"/>
</dbReference>
<keyword evidence="4" id="KW-0862">Zinc</keyword>
<evidence type="ECO:0000256" key="4">
    <source>
        <dbReference type="ARBA" id="ARBA00022833"/>
    </source>
</evidence>
<evidence type="ECO:0000256" key="3">
    <source>
        <dbReference type="ARBA" id="ARBA00022771"/>
    </source>
</evidence>
<dbReference type="AlphaFoldDB" id="A0AAP0RKN9"/>
<dbReference type="PANTHER" id="PTHR12326:SF3">
    <property type="entry name" value="DIFFERENTIALLY EXPRESSED IN FDCP 8 HOMOLOG"/>
    <property type="match status" value="1"/>
</dbReference>
<dbReference type="SUPFAM" id="SSF64268">
    <property type="entry name" value="PX domain"/>
    <property type="match status" value="1"/>
</dbReference>
<feature type="region of interest" description="Disordered" evidence="5">
    <location>
        <begin position="283"/>
        <end position="317"/>
    </location>
</feature>
<keyword evidence="1" id="KW-0479">Metal-binding</keyword>
<reference evidence="7 8" key="1">
    <citation type="journal article" date="2024" name="Plant J.">
        <title>Genome sequences and population genomics reveal climatic adaptation and genomic divergence between two closely related sweetgum species.</title>
        <authorList>
            <person name="Xu W.Q."/>
            <person name="Ren C.Q."/>
            <person name="Zhang X.Y."/>
            <person name="Comes H.P."/>
            <person name="Liu X.H."/>
            <person name="Li Y.G."/>
            <person name="Kettle C.J."/>
            <person name="Jalonen R."/>
            <person name="Gaisberger H."/>
            <person name="Ma Y.Z."/>
            <person name="Qiu Y.X."/>
        </authorList>
    </citation>
    <scope>NUCLEOTIDE SEQUENCE [LARGE SCALE GENOMIC DNA]</scope>
    <source>
        <strain evidence="7">Hangzhou</strain>
    </source>
</reference>
<keyword evidence="8" id="KW-1185">Reference proteome</keyword>
<dbReference type="GO" id="GO:0005768">
    <property type="term" value="C:endosome"/>
    <property type="evidence" value="ECO:0007669"/>
    <property type="project" value="UniProtKB-ARBA"/>
</dbReference>
<gene>
    <name evidence="7" type="ORF">L1049_028504</name>
</gene>